<protein>
    <submittedName>
        <fullName evidence="3">Replication initiator protein</fullName>
    </submittedName>
</protein>
<dbReference type="InterPro" id="IPR056906">
    <property type="entry name" value="ORF2/G2P_dom"/>
</dbReference>
<dbReference type="Pfam" id="PF23343">
    <property type="entry name" value="REP_ORF2-G2P"/>
    <property type="match status" value="1"/>
</dbReference>
<organism evidence="3">
    <name type="scientific">Dulem virus 140</name>
    <dbReference type="NCBI Taxonomy" id="3145617"/>
    <lineage>
        <taxon>Viruses</taxon>
        <taxon>Monodnaviria</taxon>
        <taxon>Sangervirae</taxon>
        <taxon>Phixviricota</taxon>
        <taxon>Malgrandaviricetes</taxon>
        <taxon>Petitvirales</taxon>
        <taxon>Microviridae</taxon>
        <taxon>Microvirus</taxon>
    </lineage>
</organism>
<evidence type="ECO:0000259" key="2">
    <source>
        <dbReference type="Pfam" id="PF23343"/>
    </source>
</evidence>
<dbReference type="EMBL" id="PP511326">
    <property type="protein sequence ID" value="XCD03193.1"/>
    <property type="molecule type" value="Genomic_DNA"/>
</dbReference>
<evidence type="ECO:0000313" key="3">
    <source>
        <dbReference type="EMBL" id="XCD03193.1"/>
    </source>
</evidence>
<feature type="domain" description="Replication-associated protein ORF2/G2P" evidence="2">
    <location>
        <begin position="75"/>
        <end position="218"/>
    </location>
</feature>
<name>A0AAU8ATH1_9VIRU</name>
<evidence type="ECO:0000256" key="1">
    <source>
        <dbReference type="SAM" id="MobiDB-lite"/>
    </source>
</evidence>
<sequence length="344" mass="40639">MACYHPLIGIHDGYNENGKRHFKIVPYNENYLLDPYWKDRCVTIPCGQCVGCRIEYSRQWANRCMLELEYHDSAYFITLTYNDDYLPITYYADPETGESLPAATLCKRDWQLFMKRLRKAFPDDKIRFFMCGEYGDGTFRPHYHAIIYGLHLNDLVPYKRSPDGKFMYYNSPCLQRCWSVVEKCQDCITPIAYPIGFAVVANVTWETCAYVARYVMKKQKGPMAQVYQDFNIVPPFTLMSRKPGIARQWYDDHPDCYDYEFINIKTETGGKKFRPPRYFDSLLELDQPEKYEKMKETRRRMAEASQAAKKRETSLSFTEALEVQERSVADRLKKLQRRLDSEKT</sequence>
<reference evidence="3" key="1">
    <citation type="submission" date="2024-03" db="EMBL/GenBank/DDBJ databases">
        <title>Diverse circular DNA viruses in blood, oral, and fecal samples of captive lemurs.</title>
        <authorList>
            <person name="Paietta E.N."/>
            <person name="Kraberger S."/>
            <person name="Lund M.C."/>
            <person name="Custer J.M."/>
            <person name="Vargas K.M."/>
            <person name="Ehmke E.E."/>
            <person name="Yoder A.D."/>
            <person name="Varsani A."/>
        </authorList>
    </citation>
    <scope>NUCLEOTIDE SEQUENCE</scope>
    <source>
        <strain evidence="3">Duke_17_2228</strain>
    </source>
</reference>
<feature type="region of interest" description="Disordered" evidence="1">
    <location>
        <begin position="294"/>
        <end position="315"/>
    </location>
</feature>
<accession>A0AAU8ATH1</accession>
<proteinExistence type="predicted"/>